<keyword evidence="3" id="KW-0547">Nucleotide-binding</keyword>
<evidence type="ECO:0000256" key="1">
    <source>
        <dbReference type="ARBA" id="ARBA00004141"/>
    </source>
</evidence>
<evidence type="ECO:0000256" key="2">
    <source>
        <dbReference type="ARBA" id="ARBA00022692"/>
    </source>
</evidence>
<gene>
    <name evidence="9" type="ORF">V9T40_005461</name>
</gene>
<dbReference type="SMART" id="SM00382">
    <property type="entry name" value="AAA"/>
    <property type="match status" value="1"/>
</dbReference>
<accession>A0AAN9Y3L8</accession>
<dbReference type="InterPro" id="IPR027417">
    <property type="entry name" value="P-loop_NTPase"/>
</dbReference>
<dbReference type="PANTHER" id="PTHR43038:SF3">
    <property type="entry name" value="ABC TRANSPORTER G FAMILY MEMBER 20 ISOFORM X1"/>
    <property type="match status" value="1"/>
</dbReference>
<dbReference type="SUPFAM" id="SSF52540">
    <property type="entry name" value="P-loop containing nucleoside triphosphate hydrolases"/>
    <property type="match status" value="1"/>
</dbReference>
<comment type="caution">
    <text evidence="9">The sequence shown here is derived from an EMBL/GenBank/DDBJ whole genome shotgun (WGS) entry which is preliminary data.</text>
</comment>
<dbReference type="InterPro" id="IPR003593">
    <property type="entry name" value="AAA+_ATPase"/>
</dbReference>
<keyword evidence="6 7" id="KW-0472">Membrane</keyword>
<evidence type="ECO:0000259" key="8">
    <source>
        <dbReference type="PROSITE" id="PS50893"/>
    </source>
</evidence>
<proteinExistence type="predicted"/>
<dbReference type="EMBL" id="JBBCAQ010000023">
    <property type="protein sequence ID" value="KAK7588216.1"/>
    <property type="molecule type" value="Genomic_DNA"/>
</dbReference>
<dbReference type="GO" id="GO:0140359">
    <property type="term" value="F:ABC-type transporter activity"/>
    <property type="evidence" value="ECO:0007669"/>
    <property type="project" value="InterPro"/>
</dbReference>
<organism evidence="9 10">
    <name type="scientific">Parthenolecanium corni</name>
    <dbReference type="NCBI Taxonomy" id="536013"/>
    <lineage>
        <taxon>Eukaryota</taxon>
        <taxon>Metazoa</taxon>
        <taxon>Ecdysozoa</taxon>
        <taxon>Arthropoda</taxon>
        <taxon>Hexapoda</taxon>
        <taxon>Insecta</taxon>
        <taxon>Pterygota</taxon>
        <taxon>Neoptera</taxon>
        <taxon>Paraneoptera</taxon>
        <taxon>Hemiptera</taxon>
        <taxon>Sternorrhyncha</taxon>
        <taxon>Coccoidea</taxon>
        <taxon>Coccidae</taxon>
        <taxon>Parthenolecanium</taxon>
    </lineage>
</organism>
<feature type="transmembrane region" description="Helical" evidence="7">
    <location>
        <begin position="474"/>
        <end position="500"/>
    </location>
</feature>
<sequence>MEEIEFDSVSKAKSSIIVRNAYKTYTPKNTILNGLDLTVPAGGIYGLLGPSGCGKTTLLNCIAGQLKLDCGSIWINAKKRSEIGFMPQAVSLHESMSIFENFFFYGYVFGMSSRAIQARAIDLITLLDLPSGHRIVGDLSGGQRRRISMAVAIIHDPKLMILDEPTAGLDPILSHSVWQNLKQFASAGKSIIVTTHYIQEVNDADMVGVMRNGVILSENSPQAIISNCHCNTIEEAYLLLSQKQECEEKKTDNVKPLEPFQVKYEEDDKLFSTKKFKAVLYKNAKQTRREYPFQILLMFLPVVSSWFFCTAIGRYPQRLKLAIVNEETNCNMYERNGCFLDSDSNVHISCLFLEALKNKTYEPEIYETDAKAWDGIRRSRAWGLLHFKRNYTNSLISRFNMPHELDEETILEGFVETRLDSSNFIISEITLKHDLVTSMLNILDTAMENCNMNPKILRPPLSITTVWPSNNANFVSYVASTFLILMCFSTPSLAASLQMFSEKSQGILERMRITGVSLKEIISVVILLQLITIVIQTLMIVSVMFWLFDHPMRGHWVTLFSLAAITGISGVLYGKTFRD</sequence>
<evidence type="ECO:0000256" key="4">
    <source>
        <dbReference type="ARBA" id="ARBA00022840"/>
    </source>
</evidence>
<dbReference type="InterPro" id="IPR013525">
    <property type="entry name" value="ABC2_TM"/>
</dbReference>
<dbReference type="InterPro" id="IPR003439">
    <property type="entry name" value="ABC_transporter-like_ATP-bd"/>
</dbReference>
<dbReference type="PANTHER" id="PTHR43038">
    <property type="entry name" value="ATP-BINDING CASSETTE, SUB-FAMILY H, MEMBER 1"/>
    <property type="match status" value="1"/>
</dbReference>
<dbReference type="InterPro" id="IPR017871">
    <property type="entry name" value="ABC_transporter-like_CS"/>
</dbReference>
<keyword evidence="5 7" id="KW-1133">Transmembrane helix</keyword>
<feature type="domain" description="ABC transporter" evidence="8">
    <location>
        <begin position="16"/>
        <end position="237"/>
    </location>
</feature>
<dbReference type="GO" id="GO:0016887">
    <property type="term" value="F:ATP hydrolysis activity"/>
    <property type="evidence" value="ECO:0007669"/>
    <property type="project" value="InterPro"/>
</dbReference>
<dbReference type="GO" id="GO:0016020">
    <property type="term" value="C:membrane"/>
    <property type="evidence" value="ECO:0007669"/>
    <property type="project" value="UniProtKB-SubCell"/>
</dbReference>
<evidence type="ECO:0000313" key="9">
    <source>
        <dbReference type="EMBL" id="KAK7588216.1"/>
    </source>
</evidence>
<dbReference type="Gene3D" id="3.40.50.300">
    <property type="entry name" value="P-loop containing nucleotide triphosphate hydrolases"/>
    <property type="match status" value="1"/>
</dbReference>
<dbReference type="GO" id="GO:0005524">
    <property type="term" value="F:ATP binding"/>
    <property type="evidence" value="ECO:0007669"/>
    <property type="project" value="UniProtKB-KW"/>
</dbReference>
<dbReference type="AlphaFoldDB" id="A0AAN9Y3L8"/>
<evidence type="ECO:0000256" key="3">
    <source>
        <dbReference type="ARBA" id="ARBA00022741"/>
    </source>
</evidence>
<protein>
    <recommendedName>
        <fullName evidence="8">ABC transporter domain-containing protein</fullName>
    </recommendedName>
</protein>
<reference evidence="9 10" key="1">
    <citation type="submission" date="2024-03" db="EMBL/GenBank/DDBJ databases">
        <title>Adaptation during the transition from Ophiocordyceps entomopathogen to insect associate is accompanied by gene loss and intensified selection.</title>
        <authorList>
            <person name="Ward C.M."/>
            <person name="Onetto C.A."/>
            <person name="Borneman A.R."/>
        </authorList>
    </citation>
    <scope>NUCLEOTIDE SEQUENCE [LARGE SCALE GENOMIC DNA]</scope>
    <source>
        <strain evidence="9">AWRI1</strain>
        <tissue evidence="9">Single Adult Female</tissue>
    </source>
</reference>
<feature type="transmembrane region" description="Helical" evidence="7">
    <location>
        <begin position="521"/>
        <end position="548"/>
    </location>
</feature>
<comment type="subcellular location">
    <subcellularLocation>
        <location evidence="1">Membrane</location>
        <topology evidence="1">Multi-pass membrane protein</topology>
    </subcellularLocation>
</comment>
<feature type="transmembrane region" description="Helical" evidence="7">
    <location>
        <begin position="295"/>
        <end position="315"/>
    </location>
</feature>
<name>A0AAN9Y3L8_9HEMI</name>
<keyword evidence="4" id="KW-0067">ATP-binding</keyword>
<dbReference type="Pfam" id="PF12698">
    <property type="entry name" value="ABC2_membrane_3"/>
    <property type="match status" value="1"/>
</dbReference>
<dbReference type="Pfam" id="PF00005">
    <property type="entry name" value="ABC_tran"/>
    <property type="match status" value="1"/>
</dbReference>
<evidence type="ECO:0000256" key="5">
    <source>
        <dbReference type="ARBA" id="ARBA00022989"/>
    </source>
</evidence>
<evidence type="ECO:0000256" key="6">
    <source>
        <dbReference type="ARBA" id="ARBA00023136"/>
    </source>
</evidence>
<keyword evidence="10" id="KW-1185">Reference proteome</keyword>
<dbReference type="Proteomes" id="UP001367676">
    <property type="component" value="Unassembled WGS sequence"/>
</dbReference>
<keyword evidence="2 7" id="KW-0812">Transmembrane</keyword>
<dbReference type="PROSITE" id="PS50893">
    <property type="entry name" value="ABC_TRANSPORTER_2"/>
    <property type="match status" value="1"/>
</dbReference>
<evidence type="ECO:0000256" key="7">
    <source>
        <dbReference type="SAM" id="Phobius"/>
    </source>
</evidence>
<dbReference type="PROSITE" id="PS00211">
    <property type="entry name" value="ABC_TRANSPORTER_1"/>
    <property type="match status" value="1"/>
</dbReference>
<dbReference type="CDD" id="cd03230">
    <property type="entry name" value="ABC_DR_subfamily_A"/>
    <property type="match status" value="1"/>
</dbReference>
<evidence type="ECO:0000313" key="10">
    <source>
        <dbReference type="Proteomes" id="UP001367676"/>
    </source>
</evidence>
<feature type="transmembrane region" description="Helical" evidence="7">
    <location>
        <begin position="554"/>
        <end position="574"/>
    </location>
</feature>